<keyword evidence="3" id="KW-1185">Reference proteome</keyword>
<evidence type="ECO:0000313" key="3">
    <source>
        <dbReference type="Proteomes" id="UP000260823"/>
    </source>
</evidence>
<dbReference type="EMBL" id="QWDE01000001">
    <property type="protein sequence ID" value="RFZ84197.1"/>
    <property type="molecule type" value="Genomic_DNA"/>
</dbReference>
<gene>
    <name evidence="2" type="ORF">DYU05_00770</name>
</gene>
<evidence type="ECO:0000259" key="1">
    <source>
        <dbReference type="SMART" id="SM00860"/>
    </source>
</evidence>
<dbReference type="InterPro" id="IPR037883">
    <property type="entry name" value="Knr4/Smi1-like_sf"/>
</dbReference>
<dbReference type="RefSeq" id="WP_117381087.1">
    <property type="nucleotide sequence ID" value="NZ_QWDE01000001.1"/>
</dbReference>
<feature type="domain" description="Knr4/Smi1-like" evidence="1">
    <location>
        <begin position="22"/>
        <end position="129"/>
    </location>
</feature>
<dbReference type="Gene3D" id="3.40.1580.10">
    <property type="entry name" value="SMI1/KNR4-like"/>
    <property type="match status" value="1"/>
</dbReference>
<accession>A0A3E2NTB8</accession>
<reference evidence="2 3" key="1">
    <citation type="submission" date="2018-08" db="EMBL/GenBank/DDBJ databases">
        <title>Mucilaginibacter terrae sp. nov., isolated from manganese diggings.</title>
        <authorList>
            <person name="Huang Y."/>
            <person name="Zhou Z."/>
        </authorList>
    </citation>
    <scope>NUCLEOTIDE SEQUENCE [LARGE SCALE GENOMIC DNA]</scope>
    <source>
        <strain evidence="2 3">ZH6</strain>
    </source>
</reference>
<organism evidence="2 3">
    <name type="scientific">Mucilaginibacter terrenus</name>
    <dbReference type="NCBI Taxonomy" id="2482727"/>
    <lineage>
        <taxon>Bacteria</taxon>
        <taxon>Pseudomonadati</taxon>
        <taxon>Bacteroidota</taxon>
        <taxon>Sphingobacteriia</taxon>
        <taxon>Sphingobacteriales</taxon>
        <taxon>Sphingobacteriaceae</taxon>
        <taxon>Mucilaginibacter</taxon>
    </lineage>
</organism>
<comment type="caution">
    <text evidence="2">The sequence shown here is derived from an EMBL/GenBank/DDBJ whole genome shotgun (WGS) entry which is preliminary data.</text>
</comment>
<dbReference type="Pfam" id="PF09346">
    <property type="entry name" value="SMI1_KNR4"/>
    <property type="match status" value="1"/>
</dbReference>
<proteinExistence type="predicted"/>
<dbReference type="AlphaFoldDB" id="A0A3E2NTB8"/>
<dbReference type="SUPFAM" id="SSF160631">
    <property type="entry name" value="SMI1/KNR4-like"/>
    <property type="match status" value="1"/>
</dbReference>
<dbReference type="SMART" id="SM00860">
    <property type="entry name" value="SMI1_KNR4"/>
    <property type="match status" value="1"/>
</dbReference>
<protein>
    <submittedName>
        <fullName evidence="2">SMI1/KNR4 family protein</fullName>
    </submittedName>
</protein>
<dbReference type="OrthoDB" id="796581at2"/>
<evidence type="ECO:0000313" key="2">
    <source>
        <dbReference type="EMBL" id="RFZ84197.1"/>
    </source>
</evidence>
<name>A0A3E2NTB8_9SPHI</name>
<dbReference type="InterPro" id="IPR018958">
    <property type="entry name" value="Knr4/Smi1-like_dom"/>
</dbReference>
<sequence>MADWIEPIISKWSLEGIMLNPPATIDEIERIEAVLNFKFPLSFKQFYQKIDGFDEWDMLANSNISIWPLDRILDEYSKWEKPDFIGICDMLINCYAIGFHRHKTGFYKLKDTLPDAERIDATFEELIMLIENDDRLIY</sequence>
<dbReference type="Proteomes" id="UP000260823">
    <property type="component" value="Unassembled WGS sequence"/>
</dbReference>